<protein>
    <submittedName>
        <fullName evidence="2">Uncharacterized protein</fullName>
    </submittedName>
</protein>
<dbReference type="Proteomes" id="UP001066276">
    <property type="component" value="Chromosome 1_2"/>
</dbReference>
<proteinExistence type="predicted"/>
<accession>A0AAV7VT04</accession>
<organism evidence="2 3">
    <name type="scientific">Pleurodeles waltl</name>
    <name type="common">Iberian ribbed newt</name>
    <dbReference type="NCBI Taxonomy" id="8319"/>
    <lineage>
        <taxon>Eukaryota</taxon>
        <taxon>Metazoa</taxon>
        <taxon>Chordata</taxon>
        <taxon>Craniata</taxon>
        <taxon>Vertebrata</taxon>
        <taxon>Euteleostomi</taxon>
        <taxon>Amphibia</taxon>
        <taxon>Batrachia</taxon>
        <taxon>Caudata</taxon>
        <taxon>Salamandroidea</taxon>
        <taxon>Salamandridae</taxon>
        <taxon>Pleurodelinae</taxon>
        <taxon>Pleurodeles</taxon>
    </lineage>
</organism>
<dbReference type="AlphaFoldDB" id="A0AAV7VT04"/>
<evidence type="ECO:0000313" key="3">
    <source>
        <dbReference type="Proteomes" id="UP001066276"/>
    </source>
</evidence>
<gene>
    <name evidence="2" type="ORF">NDU88_000052</name>
</gene>
<keyword evidence="3" id="KW-1185">Reference proteome</keyword>
<sequence length="107" mass="11585">MPGGTGRLNKKKRRGRTQHRRDGTVGDLSPWDQRPSPSGVHASETRRLRAVPLVAEMDEHDHRLAGPGPAETPETAEALAMAEAISFVAAQAYNTTEVGHTNAIDLH</sequence>
<name>A0AAV7VT04_PLEWA</name>
<dbReference type="EMBL" id="JANPWB010000002">
    <property type="protein sequence ID" value="KAJ1204607.1"/>
    <property type="molecule type" value="Genomic_DNA"/>
</dbReference>
<reference evidence="2" key="1">
    <citation type="journal article" date="2022" name="bioRxiv">
        <title>Sequencing and chromosome-scale assembly of the giantPleurodeles waltlgenome.</title>
        <authorList>
            <person name="Brown T."/>
            <person name="Elewa A."/>
            <person name="Iarovenko S."/>
            <person name="Subramanian E."/>
            <person name="Araus A.J."/>
            <person name="Petzold A."/>
            <person name="Susuki M."/>
            <person name="Suzuki K.-i.T."/>
            <person name="Hayashi T."/>
            <person name="Toyoda A."/>
            <person name="Oliveira C."/>
            <person name="Osipova E."/>
            <person name="Leigh N.D."/>
            <person name="Simon A."/>
            <person name="Yun M.H."/>
        </authorList>
    </citation>
    <scope>NUCLEOTIDE SEQUENCE</scope>
    <source>
        <strain evidence="2">20211129_DDA</strain>
        <tissue evidence="2">Liver</tissue>
    </source>
</reference>
<evidence type="ECO:0000256" key="1">
    <source>
        <dbReference type="SAM" id="MobiDB-lite"/>
    </source>
</evidence>
<comment type="caution">
    <text evidence="2">The sequence shown here is derived from an EMBL/GenBank/DDBJ whole genome shotgun (WGS) entry which is preliminary data.</text>
</comment>
<feature type="region of interest" description="Disordered" evidence="1">
    <location>
        <begin position="1"/>
        <end position="46"/>
    </location>
</feature>
<evidence type="ECO:0000313" key="2">
    <source>
        <dbReference type="EMBL" id="KAJ1204607.1"/>
    </source>
</evidence>
<feature type="compositionally biased region" description="Basic residues" evidence="1">
    <location>
        <begin position="8"/>
        <end position="19"/>
    </location>
</feature>